<evidence type="ECO:0000313" key="4">
    <source>
        <dbReference type="Proteomes" id="UP000183635"/>
    </source>
</evidence>
<sequence>MSRRLSTPVTLAALLALLAGPALAQETAPAPQPPAAEAQAPVALPQALKDAGLTDVTSKRGRHDGSRIQGKLPDGTELDAMLDAQGQLRGLRARGEAVLPQALVAQLVPQAVRDNAVFAELGSLQAVFTGERAVMLAGQDAEKNKIRAAFAEDGTLLRFGRGDKERPGFQDGKHRKHDRHGKRGDGWRDGHHGKDRDHGKREGRGPDAPPPAGAAPDAAPAGEAAPQRQGAVIDRGALRLALTGAGYSRIGEIVQDGPRAVAQAVNPEGEAVSVEMNAEGRVLREINR</sequence>
<dbReference type="STRING" id="34004.SAMN04488021_1247"/>
<feature type="chain" id="PRO_5010271417" description="Peptidase propeptide and YPEB domain-containing protein" evidence="2">
    <location>
        <begin position="25"/>
        <end position="288"/>
    </location>
</feature>
<dbReference type="AlphaFoldDB" id="A0A1I3BQY6"/>
<dbReference type="RefSeq" id="WP_074968801.1">
    <property type="nucleotide sequence ID" value="NZ_CBCRYP010000024.1"/>
</dbReference>
<name>A0A1I3BQY6_9RHOB</name>
<dbReference type="OrthoDB" id="7844692at2"/>
<evidence type="ECO:0008006" key="5">
    <source>
        <dbReference type="Google" id="ProtNLM"/>
    </source>
</evidence>
<protein>
    <recommendedName>
        <fullName evidence="5">Peptidase propeptide and YPEB domain-containing protein</fullName>
    </recommendedName>
</protein>
<evidence type="ECO:0000256" key="1">
    <source>
        <dbReference type="SAM" id="MobiDB-lite"/>
    </source>
</evidence>
<feature type="compositionally biased region" description="Basic and acidic residues" evidence="1">
    <location>
        <begin position="160"/>
        <end position="172"/>
    </location>
</feature>
<gene>
    <name evidence="3" type="ORF">SAMN04488021_1247</name>
</gene>
<keyword evidence="4" id="KW-1185">Reference proteome</keyword>
<organism evidence="3 4">
    <name type="scientific">Paracoccus aminovorans</name>
    <dbReference type="NCBI Taxonomy" id="34004"/>
    <lineage>
        <taxon>Bacteria</taxon>
        <taxon>Pseudomonadati</taxon>
        <taxon>Pseudomonadota</taxon>
        <taxon>Alphaproteobacteria</taxon>
        <taxon>Rhodobacterales</taxon>
        <taxon>Paracoccaceae</taxon>
        <taxon>Paracoccus</taxon>
    </lineage>
</organism>
<evidence type="ECO:0000313" key="3">
    <source>
        <dbReference type="EMBL" id="SFH64653.1"/>
    </source>
</evidence>
<feature type="compositionally biased region" description="Basic and acidic residues" evidence="1">
    <location>
        <begin position="183"/>
        <end position="205"/>
    </location>
</feature>
<evidence type="ECO:0000256" key="2">
    <source>
        <dbReference type="SAM" id="SignalP"/>
    </source>
</evidence>
<accession>A0A1I3BQY6</accession>
<feature type="signal peptide" evidence="2">
    <location>
        <begin position="1"/>
        <end position="24"/>
    </location>
</feature>
<feature type="compositionally biased region" description="Low complexity" evidence="1">
    <location>
        <begin position="214"/>
        <end position="229"/>
    </location>
</feature>
<feature type="region of interest" description="Disordered" evidence="1">
    <location>
        <begin position="159"/>
        <end position="229"/>
    </location>
</feature>
<keyword evidence="2" id="KW-0732">Signal</keyword>
<feature type="compositionally biased region" description="Basic residues" evidence="1">
    <location>
        <begin position="173"/>
        <end position="182"/>
    </location>
</feature>
<dbReference type="Proteomes" id="UP000183635">
    <property type="component" value="Unassembled WGS sequence"/>
</dbReference>
<dbReference type="EMBL" id="FOPU01000024">
    <property type="protein sequence ID" value="SFH64653.1"/>
    <property type="molecule type" value="Genomic_DNA"/>
</dbReference>
<reference evidence="3 4" key="1">
    <citation type="submission" date="2016-10" db="EMBL/GenBank/DDBJ databases">
        <authorList>
            <person name="de Groot N.N."/>
        </authorList>
    </citation>
    <scope>NUCLEOTIDE SEQUENCE [LARGE SCALE GENOMIC DNA]</scope>
    <source>
        <strain evidence="3 4">DSM 8537</strain>
    </source>
</reference>
<proteinExistence type="predicted"/>